<protein>
    <submittedName>
        <fullName evidence="3">Triadin</fullName>
    </submittedName>
</protein>
<organism evidence="3 4">
    <name type="scientific">Labeo rohita</name>
    <name type="common">Indian major carp</name>
    <name type="synonym">Cyprinus rohita</name>
    <dbReference type="NCBI Taxonomy" id="84645"/>
    <lineage>
        <taxon>Eukaryota</taxon>
        <taxon>Metazoa</taxon>
        <taxon>Chordata</taxon>
        <taxon>Craniata</taxon>
        <taxon>Vertebrata</taxon>
        <taxon>Euteleostomi</taxon>
        <taxon>Actinopterygii</taxon>
        <taxon>Neopterygii</taxon>
        <taxon>Teleostei</taxon>
        <taxon>Ostariophysi</taxon>
        <taxon>Cypriniformes</taxon>
        <taxon>Cyprinidae</taxon>
        <taxon>Labeoninae</taxon>
        <taxon>Labeonini</taxon>
        <taxon>Labeo</taxon>
    </lineage>
</organism>
<evidence type="ECO:0000313" key="3">
    <source>
        <dbReference type="EMBL" id="KAI2652185.1"/>
    </source>
</evidence>
<comment type="subcellular location">
    <subcellularLocation>
        <location evidence="1">Sarcoplasmic reticulum membrane</location>
        <topology evidence="1">Single-pass type II membrane protein</topology>
    </subcellularLocation>
</comment>
<evidence type="ECO:0000256" key="1">
    <source>
        <dbReference type="ARBA" id="ARBA00004157"/>
    </source>
</evidence>
<evidence type="ECO:0000313" key="4">
    <source>
        <dbReference type="Proteomes" id="UP000830375"/>
    </source>
</evidence>
<feature type="transmembrane region" description="Helical" evidence="2">
    <location>
        <begin position="79"/>
        <end position="102"/>
    </location>
</feature>
<dbReference type="Proteomes" id="UP000830375">
    <property type="component" value="Unassembled WGS sequence"/>
</dbReference>
<sequence length="244" mass="26702">MVSTESSLSQHLDGTSNPKFDNWDRCEELQQVVLANTSARSSTTTTTIVETKNDVSANPARSSKRTLTDDLHSTFSSPMAWILVLALIVTWSAVAVIMFDLLDSKGLEVSLLFSPCPSPCVILLPSNKKPIHYTVTTPVCHLVKTLCLQFSANASFGPQPHRVRKTFKEAGSLRGKPSYILYLTHTVVVLHISTDPMKAVSDAMDDSTDWLTSILTFMTNLVAPEEEEEEGILTCCSLHSTVAA</sequence>
<keyword evidence="2" id="KW-0812">Transmembrane</keyword>
<keyword evidence="4" id="KW-1185">Reference proteome</keyword>
<keyword evidence="2" id="KW-0472">Membrane</keyword>
<name>A0ABQ8LP50_LABRO</name>
<keyword evidence="2" id="KW-1133">Transmembrane helix</keyword>
<reference evidence="3 4" key="1">
    <citation type="submission" date="2022-01" db="EMBL/GenBank/DDBJ databases">
        <title>A high-quality chromosome-level genome assembly of rohu carp, Labeo rohita.</title>
        <authorList>
            <person name="Arick M.A. II"/>
            <person name="Hsu C.-Y."/>
            <person name="Magbanua Z."/>
            <person name="Pechanova O."/>
            <person name="Grover C."/>
            <person name="Miller E."/>
            <person name="Thrash A."/>
            <person name="Ezzel L."/>
            <person name="Alam S."/>
            <person name="Benzie J."/>
            <person name="Hamilton M."/>
            <person name="Karsi A."/>
            <person name="Lawrence M.L."/>
            <person name="Peterson D.G."/>
        </authorList>
    </citation>
    <scope>NUCLEOTIDE SEQUENCE [LARGE SCALE GENOMIC DNA]</scope>
    <source>
        <strain evidence="4">BAU-BD-2019</strain>
        <tissue evidence="3">Blood</tissue>
    </source>
</reference>
<comment type="caution">
    <text evidence="3">The sequence shown here is derived from an EMBL/GenBank/DDBJ whole genome shotgun (WGS) entry which is preliminary data.</text>
</comment>
<dbReference type="InterPro" id="IPR010798">
    <property type="entry name" value="Triadin"/>
</dbReference>
<dbReference type="EMBL" id="JACTAM010000020">
    <property type="protein sequence ID" value="KAI2652185.1"/>
    <property type="molecule type" value="Genomic_DNA"/>
</dbReference>
<gene>
    <name evidence="3" type="ORF">H4Q32_015037</name>
</gene>
<accession>A0ABQ8LP50</accession>
<proteinExistence type="predicted"/>
<dbReference type="PANTHER" id="PTHR14106:SF0">
    <property type="entry name" value="TRIADIN"/>
    <property type="match status" value="1"/>
</dbReference>
<dbReference type="PANTHER" id="PTHR14106">
    <property type="entry name" value="TRIADIN"/>
    <property type="match status" value="1"/>
</dbReference>
<evidence type="ECO:0000256" key="2">
    <source>
        <dbReference type="SAM" id="Phobius"/>
    </source>
</evidence>